<dbReference type="AlphaFoldDB" id="A0A9N8EUH4"/>
<feature type="transmembrane region" description="Helical" evidence="2">
    <location>
        <begin position="67"/>
        <end position="99"/>
    </location>
</feature>
<evidence type="ECO:0000256" key="2">
    <source>
        <dbReference type="SAM" id="Phobius"/>
    </source>
</evidence>
<keyword evidence="2" id="KW-0472">Membrane</keyword>
<keyword evidence="4" id="KW-1185">Reference proteome</keyword>
<feature type="compositionally biased region" description="Low complexity" evidence="1">
    <location>
        <begin position="242"/>
        <end position="259"/>
    </location>
</feature>
<proteinExistence type="predicted"/>
<organism evidence="3 4">
    <name type="scientific">Seminavis robusta</name>
    <dbReference type="NCBI Taxonomy" id="568900"/>
    <lineage>
        <taxon>Eukaryota</taxon>
        <taxon>Sar</taxon>
        <taxon>Stramenopiles</taxon>
        <taxon>Ochrophyta</taxon>
        <taxon>Bacillariophyta</taxon>
        <taxon>Bacillariophyceae</taxon>
        <taxon>Bacillariophycidae</taxon>
        <taxon>Naviculales</taxon>
        <taxon>Naviculaceae</taxon>
        <taxon>Seminavis</taxon>
    </lineage>
</organism>
<evidence type="ECO:0000313" key="3">
    <source>
        <dbReference type="EMBL" id="CAB9527466.1"/>
    </source>
</evidence>
<dbReference type="Proteomes" id="UP001153069">
    <property type="component" value="Unassembled WGS sequence"/>
</dbReference>
<evidence type="ECO:0000313" key="4">
    <source>
        <dbReference type="Proteomes" id="UP001153069"/>
    </source>
</evidence>
<feature type="transmembrane region" description="Helical" evidence="2">
    <location>
        <begin position="139"/>
        <end position="158"/>
    </location>
</feature>
<evidence type="ECO:0000256" key="1">
    <source>
        <dbReference type="SAM" id="MobiDB-lite"/>
    </source>
</evidence>
<comment type="caution">
    <text evidence="3">The sequence shown here is derived from an EMBL/GenBank/DDBJ whole genome shotgun (WGS) entry which is preliminary data.</text>
</comment>
<accession>A0A9N8EUH4</accession>
<feature type="compositionally biased region" description="Low complexity" evidence="1">
    <location>
        <begin position="271"/>
        <end position="291"/>
    </location>
</feature>
<gene>
    <name evidence="3" type="ORF">SEMRO_2001_G310330.1</name>
</gene>
<sequence>MASPLPSSPVRLVHNGGDVEEACTAPLLLNSPERPNEVHHHHHPHNQQEADHWQQAREIRRIRQKSCLVATLIFCSFLPTLVVITTVSPLFLAIGIFVFVRVSQRRVSSTIVPLVAFVPFLLINLAAMYVYNFMFGFDYLLVFSLILALLGAVGFYYWHRQHQELQDITTNEDPVRKKQLFFAYLETVQSVANSVRNNGTKTSSFPPEEATTELTVFRPPTQGFYRGSTVMPIKKTKKKQSSSRNQNQNNDSDDTTATTEQDNNPTADPSTSTATATTESNTTTAATNKETTTTKHDDGQLFLLFPRSDTATGWWIRGARKHANGSIQTIVLEGFVSLITNEAYWTEGTLDGKENTLYYGKFVHDPQPQFEGEWLSFTENQSHAYTMPLVEAADPVLHFGIVCHECQHSPHPGKCYTAKTTGAEHYCENCVVNNPSLIHSHNSDHEEEFIEWSLPEVNPRSNEKLSYSPPLGA</sequence>
<feature type="region of interest" description="Disordered" evidence="1">
    <location>
        <begin position="196"/>
        <end position="293"/>
    </location>
</feature>
<keyword evidence="2" id="KW-1133">Transmembrane helix</keyword>
<dbReference type="EMBL" id="CAICTM010001999">
    <property type="protein sequence ID" value="CAB9527466.1"/>
    <property type="molecule type" value="Genomic_DNA"/>
</dbReference>
<feature type="compositionally biased region" description="Polar residues" evidence="1">
    <location>
        <begin position="196"/>
        <end position="205"/>
    </location>
</feature>
<reference evidence="3" key="1">
    <citation type="submission" date="2020-06" db="EMBL/GenBank/DDBJ databases">
        <authorList>
            <consortium name="Plant Systems Biology data submission"/>
        </authorList>
    </citation>
    <scope>NUCLEOTIDE SEQUENCE</scope>
    <source>
        <strain evidence="3">D6</strain>
    </source>
</reference>
<name>A0A9N8EUH4_9STRA</name>
<keyword evidence="2" id="KW-0812">Transmembrane</keyword>
<protein>
    <submittedName>
        <fullName evidence="3">Uncharacterized protein</fullName>
    </submittedName>
</protein>
<dbReference type="SUPFAM" id="SSF57850">
    <property type="entry name" value="RING/U-box"/>
    <property type="match status" value="1"/>
</dbReference>
<feature type="transmembrane region" description="Helical" evidence="2">
    <location>
        <begin position="111"/>
        <end position="132"/>
    </location>
</feature>
<feature type="compositionally biased region" description="Polar residues" evidence="1">
    <location>
        <begin position="260"/>
        <end position="270"/>
    </location>
</feature>